<organism evidence="2 3">
    <name type="scientific">Bradyrhizobium canariense</name>
    <dbReference type="NCBI Taxonomy" id="255045"/>
    <lineage>
        <taxon>Bacteria</taxon>
        <taxon>Pseudomonadati</taxon>
        <taxon>Pseudomonadota</taxon>
        <taxon>Alphaproteobacteria</taxon>
        <taxon>Hyphomicrobiales</taxon>
        <taxon>Nitrobacteraceae</taxon>
        <taxon>Bradyrhizobium</taxon>
    </lineage>
</organism>
<dbReference type="AlphaFoldDB" id="A0A1X3FP97"/>
<reference evidence="2 3" key="1">
    <citation type="submission" date="2017-03" db="EMBL/GenBank/DDBJ databases">
        <title>Whole genome sequences of fourteen strains of Bradyrhizobium canariense and one strain of Bradyrhizobium japonicum isolated from Lupinus (Papilionoideae: Genisteae) species in Algeria.</title>
        <authorList>
            <person name="Crovadore J."/>
            <person name="Chekireb D."/>
            <person name="Brachmann A."/>
            <person name="Chablais R."/>
            <person name="Cochard B."/>
            <person name="Lefort F."/>
        </authorList>
    </citation>
    <scope>NUCLEOTIDE SEQUENCE [LARGE SCALE GENOMIC DNA]</scope>
    <source>
        <strain evidence="2 3">UBMA195</strain>
    </source>
</reference>
<keyword evidence="1" id="KW-0812">Transmembrane</keyword>
<dbReference type="OrthoDB" id="8256532at2"/>
<accession>A0A1X3FP97</accession>
<evidence type="ECO:0000313" key="3">
    <source>
        <dbReference type="Proteomes" id="UP000193553"/>
    </source>
</evidence>
<name>A0A1X3FP97_9BRAD</name>
<dbReference type="Pfam" id="PF04964">
    <property type="entry name" value="Flp_Fap"/>
    <property type="match status" value="1"/>
</dbReference>
<keyword evidence="1" id="KW-1133">Transmembrane helix</keyword>
<dbReference type="EMBL" id="NAFI01000180">
    <property type="protein sequence ID" value="OSJ06066.1"/>
    <property type="molecule type" value="Genomic_DNA"/>
</dbReference>
<evidence type="ECO:0000313" key="2">
    <source>
        <dbReference type="EMBL" id="OSJ06066.1"/>
    </source>
</evidence>
<sequence>MKSFPLMRVWRDKAGATSVEYGLIVAGISATLVLGLTVLGTNSNVASSSSPSPNVSARQLDKLDLVRELSNDRQGE</sequence>
<proteinExistence type="predicted"/>
<dbReference type="Proteomes" id="UP000193553">
    <property type="component" value="Unassembled WGS sequence"/>
</dbReference>
<evidence type="ECO:0000256" key="1">
    <source>
        <dbReference type="SAM" id="Phobius"/>
    </source>
</evidence>
<evidence type="ECO:0008006" key="4">
    <source>
        <dbReference type="Google" id="ProtNLM"/>
    </source>
</evidence>
<protein>
    <recommendedName>
        <fullName evidence="4">Pilus assembly protein</fullName>
    </recommendedName>
</protein>
<gene>
    <name evidence="2" type="ORF">BSZ18_23180</name>
</gene>
<dbReference type="InterPro" id="IPR007047">
    <property type="entry name" value="Flp_Fap"/>
</dbReference>
<keyword evidence="1" id="KW-0472">Membrane</keyword>
<comment type="caution">
    <text evidence="2">The sequence shown here is derived from an EMBL/GenBank/DDBJ whole genome shotgun (WGS) entry which is preliminary data.</text>
</comment>
<feature type="transmembrane region" description="Helical" evidence="1">
    <location>
        <begin position="21"/>
        <end position="40"/>
    </location>
</feature>
<dbReference type="RefSeq" id="WP_085360196.1">
    <property type="nucleotide sequence ID" value="NZ_NAFD01000184.1"/>
</dbReference>